<evidence type="ECO:0000313" key="3">
    <source>
        <dbReference type="Proteomes" id="UP000249390"/>
    </source>
</evidence>
<dbReference type="AlphaFoldDB" id="A0A328DEK7"/>
<proteinExistence type="predicted"/>
<gene>
    <name evidence="2" type="ORF">DM860_009740</name>
</gene>
<dbReference type="Proteomes" id="UP000249390">
    <property type="component" value="Unassembled WGS sequence"/>
</dbReference>
<feature type="compositionally biased region" description="Polar residues" evidence="1">
    <location>
        <begin position="12"/>
        <end position="26"/>
    </location>
</feature>
<reference evidence="2 3" key="1">
    <citation type="submission" date="2018-06" db="EMBL/GenBank/DDBJ databases">
        <title>The Genome of Cuscuta australis (Dodder) Provides Insight into the Evolution of Plant Parasitism.</title>
        <authorList>
            <person name="Liu H."/>
        </authorList>
    </citation>
    <scope>NUCLEOTIDE SEQUENCE [LARGE SCALE GENOMIC DNA]</scope>
    <source>
        <strain evidence="3">cv. Yunnan</strain>
        <tissue evidence="2">Vines</tissue>
    </source>
</reference>
<accession>A0A328DEK7</accession>
<evidence type="ECO:0000256" key="1">
    <source>
        <dbReference type="SAM" id="MobiDB-lite"/>
    </source>
</evidence>
<organism evidence="2 3">
    <name type="scientific">Cuscuta australis</name>
    <dbReference type="NCBI Taxonomy" id="267555"/>
    <lineage>
        <taxon>Eukaryota</taxon>
        <taxon>Viridiplantae</taxon>
        <taxon>Streptophyta</taxon>
        <taxon>Embryophyta</taxon>
        <taxon>Tracheophyta</taxon>
        <taxon>Spermatophyta</taxon>
        <taxon>Magnoliopsida</taxon>
        <taxon>eudicotyledons</taxon>
        <taxon>Gunneridae</taxon>
        <taxon>Pentapetalae</taxon>
        <taxon>asterids</taxon>
        <taxon>lamiids</taxon>
        <taxon>Solanales</taxon>
        <taxon>Convolvulaceae</taxon>
        <taxon>Cuscuteae</taxon>
        <taxon>Cuscuta</taxon>
        <taxon>Cuscuta subgen. Grammica</taxon>
        <taxon>Cuscuta sect. Cleistogrammica</taxon>
    </lineage>
</organism>
<dbReference type="EMBL" id="NQVE01000161">
    <property type="protein sequence ID" value="RAL42958.1"/>
    <property type="molecule type" value="Genomic_DNA"/>
</dbReference>
<feature type="region of interest" description="Disordered" evidence="1">
    <location>
        <begin position="1"/>
        <end position="35"/>
    </location>
</feature>
<sequence>MLQPIRRHTLHGVSSGSSRKSLQGASSLHGPYSSSTSLLCSFDSSSCPFLESSSCDDDDDDESLIESSKSSFFSRASSILFAKVKCSQHANHILHVRACVYTHRLTYHIYINEEEQMKKNIVPCGSGGFPNPNSFS</sequence>
<name>A0A328DEK7_9ASTE</name>
<feature type="compositionally biased region" description="Basic residues" evidence="1">
    <location>
        <begin position="1"/>
        <end position="10"/>
    </location>
</feature>
<keyword evidence="3" id="KW-1185">Reference proteome</keyword>
<comment type="caution">
    <text evidence="2">The sequence shown here is derived from an EMBL/GenBank/DDBJ whole genome shotgun (WGS) entry which is preliminary data.</text>
</comment>
<evidence type="ECO:0000313" key="2">
    <source>
        <dbReference type="EMBL" id="RAL42958.1"/>
    </source>
</evidence>
<protein>
    <submittedName>
        <fullName evidence="2">Uncharacterized protein</fullName>
    </submittedName>
</protein>